<sequence length="59" mass="7161">MERLCIYPKEAARLLNIGDRQAQRLFRNIRFALNKKKHQYITVKEFCEYTGIDERFIVL</sequence>
<protein>
    <submittedName>
        <fullName evidence="1">Uncharacterized protein</fullName>
    </submittedName>
</protein>
<name>A0ACC6KVG3_9SPHI</name>
<dbReference type="EMBL" id="JAVDTF010000001">
    <property type="protein sequence ID" value="MDR6783324.1"/>
    <property type="molecule type" value="Genomic_DNA"/>
</dbReference>
<dbReference type="Proteomes" id="UP001246858">
    <property type="component" value="Unassembled WGS sequence"/>
</dbReference>
<reference evidence="1" key="1">
    <citation type="submission" date="2023-07" db="EMBL/GenBank/DDBJ databases">
        <title>Sorghum-associated microbial communities from plants grown in Nebraska, USA.</title>
        <authorList>
            <person name="Schachtman D."/>
        </authorList>
    </citation>
    <scope>NUCLEOTIDE SEQUENCE</scope>
    <source>
        <strain evidence="1">2697</strain>
    </source>
</reference>
<comment type="caution">
    <text evidence="1">The sequence shown here is derived from an EMBL/GenBank/DDBJ whole genome shotgun (WGS) entry which is preliminary data.</text>
</comment>
<keyword evidence="2" id="KW-1185">Reference proteome</keyword>
<evidence type="ECO:0000313" key="2">
    <source>
        <dbReference type="Proteomes" id="UP001246858"/>
    </source>
</evidence>
<gene>
    <name evidence="1" type="ORF">J2X78_001876</name>
</gene>
<proteinExistence type="predicted"/>
<accession>A0ACC6KVG3</accession>
<organism evidence="1 2">
    <name type="scientific">Pedobacter africanus</name>
    <dbReference type="NCBI Taxonomy" id="151894"/>
    <lineage>
        <taxon>Bacteria</taxon>
        <taxon>Pseudomonadati</taxon>
        <taxon>Bacteroidota</taxon>
        <taxon>Sphingobacteriia</taxon>
        <taxon>Sphingobacteriales</taxon>
        <taxon>Sphingobacteriaceae</taxon>
        <taxon>Pedobacter</taxon>
    </lineage>
</organism>
<evidence type="ECO:0000313" key="1">
    <source>
        <dbReference type="EMBL" id="MDR6783324.1"/>
    </source>
</evidence>